<sequence>MTEVDQNPKSNEEVLKFLGIATKPHMGGVEMAAFSINWGGKTRRLSISLEDDLLDEWGYNIAHHEEMPPLTELLQLIGTRYFQESESLQEEPHGYIFTKNDFLDAAGNLISIQKVVENLKAQTMTLHRPHRF</sequence>
<dbReference type="Proteomes" id="UP000178869">
    <property type="component" value="Unassembled WGS sequence"/>
</dbReference>
<reference evidence="1 2" key="1">
    <citation type="journal article" date="2016" name="Nat. Commun.">
        <title>Thousands of microbial genomes shed light on interconnected biogeochemical processes in an aquifer system.</title>
        <authorList>
            <person name="Anantharaman K."/>
            <person name="Brown C.T."/>
            <person name="Hug L.A."/>
            <person name="Sharon I."/>
            <person name="Castelle C.J."/>
            <person name="Probst A.J."/>
            <person name="Thomas B.C."/>
            <person name="Singh A."/>
            <person name="Wilkins M.J."/>
            <person name="Karaoz U."/>
            <person name="Brodie E.L."/>
            <person name="Williams K.H."/>
            <person name="Hubbard S.S."/>
            <person name="Banfield J.F."/>
        </authorList>
    </citation>
    <scope>NUCLEOTIDE SEQUENCE [LARGE SCALE GENOMIC DNA]</scope>
</reference>
<evidence type="ECO:0000313" key="1">
    <source>
        <dbReference type="EMBL" id="OHA47261.1"/>
    </source>
</evidence>
<comment type="caution">
    <text evidence="1">The sequence shown here is derived from an EMBL/GenBank/DDBJ whole genome shotgun (WGS) entry which is preliminary data.</text>
</comment>
<dbReference type="AlphaFoldDB" id="A0A1G2PI12"/>
<dbReference type="EMBL" id="MHSR01000005">
    <property type="protein sequence ID" value="OHA47261.1"/>
    <property type="molecule type" value="Genomic_DNA"/>
</dbReference>
<protein>
    <submittedName>
        <fullName evidence="1">Uncharacterized protein</fullName>
    </submittedName>
</protein>
<gene>
    <name evidence="1" type="ORF">A2828_00115</name>
</gene>
<proteinExistence type="predicted"/>
<organism evidence="1 2">
    <name type="scientific">Candidatus Terrybacteria bacterium RIFCSPHIGHO2_01_FULL_43_35</name>
    <dbReference type="NCBI Taxonomy" id="1802361"/>
    <lineage>
        <taxon>Bacteria</taxon>
        <taxon>Candidatus Terryibacteriota</taxon>
    </lineage>
</organism>
<evidence type="ECO:0000313" key="2">
    <source>
        <dbReference type="Proteomes" id="UP000178869"/>
    </source>
</evidence>
<name>A0A1G2PI12_9BACT</name>
<accession>A0A1G2PI12</accession>